<sequence length="258" mass="27380">MPATSDRTRHDSPVVPTIDIAQGRTLEPSAIPGLLDPSDPVELIQMYEQQGAGRVFVDVQEPWERSAASLAVVGRARDSGVDLWVSVANGVARSFDDIGSLFALGVDAVGISTTSVERPSILHTAAERFGGDRVLGVMNVRRSGEDRWEVAIEGGETDTPLDAVMWARMLTDLGASRILPNSLDQEGTGKGYDLALVRAMAGAVPVPVVASGGCGTLPHLLDGMRAGASYVITQKMLHDGSHSVGEADRYIRESRPGH</sequence>
<reference evidence="7" key="1">
    <citation type="journal article" date="2019" name="Int. J. Syst. Evol. Microbiol.">
        <title>The Global Catalogue of Microorganisms (GCM) 10K type strain sequencing project: providing services to taxonomists for standard genome sequencing and annotation.</title>
        <authorList>
            <consortium name="The Broad Institute Genomics Platform"/>
            <consortium name="The Broad Institute Genome Sequencing Center for Infectious Disease"/>
            <person name="Wu L."/>
            <person name="Ma J."/>
        </authorList>
    </citation>
    <scope>NUCLEOTIDE SEQUENCE [LARGE SCALE GENOMIC DNA]</scope>
    <source>
        <strain evidence="7">JCM 3369</strain>
    </source>
</reference>
<keyword evidence="3 5" id="KW-0368">Histidine biosynthesis</keyword>
<dbReference type="PANTHER" id="PTHR21235">
    <property type="entry name" value="IMIDAZOLE GLYCEROL PHOSPHATE SYNTHASE SUBUNIT HISF/H IGP SYNTHASE SUBUNIT HISF/H"/>
    <property type="match status" value="1"/>
</dbReference>
<dbReference type="InterPro" id="IPR013785">
    <property type="entry name" value="Aldolase_TIM"/>
</dbReference>
<comment type="similarity">
    <text evidence="1 5">Belongs to the HisA/HisF family.</text>
</comment>
<dbReference type="Proteomes" id="UP001596380">
    <property type="component" value="Unassembled WGS sequence"/>
</dbReference>
<dbReference type="Gene3D" id="3.20.20.70">
    <property type="entry name" value="Aldolase class I"/>
    <property type="match status" value="1"/>
</dbReference>
<gene>
    <name evidence="6" type="ORF">ACFQKB_20900</name>
</gene>
<dbReference type="InterPro" id="IPR011060">
    <property type="entry name" value="RibuloseP-bd_barrel"/>
</dbReference>
<dbReference type="EMBL" id="JBHSXS010000012">
    <property type="protein sequence ID" value="MFC6882225.1"/>
    <property type="molecule type" value="Genomic_DNA"/>
</dbReference>
<keyword evidence="7" id="KW-1185">Reference proteome</keyword>
<dbReference type="PANTHER" id="PTHR21235:SF2">
    <property type="entry name" value="IMIDAZOLE GLYCEROL PHOSPHATE SYNTHASE HISHF"/>
    <property type="match status" value="1"/>
</dbReference>
<evidence type="ECO:0000313" key="6">
    <source>
        <dbReference type="EMBL" id="MFC6882225.1"/>
    </source>
</evidence>
<name>A0ABW2CMQ9_9ACTN</name>
<evidence type="ECO:0000256" key="1">
    <source>
        <dbReference type="ARBA" id="ARBA00009667"/>
    </source>
</evidence>
<dbReference type="RefSeq" id="WP_160822688.1">
    <property type="nucleotide sequence ID" value="NZ_JBHSXE010000001.1"/>
</dbReference>
<organism evidence="6 7">
    <name type="scientific">Actinomadura yumaensis</name>
    <dbReference type="NCBI Taxonomy" id="111807"/>
    <lineage>
        <taxon>Bacteria</taxon>
        <taxon>Bacillati</taxon>
        <taxon>Actinomycetota</taxon>
        <taxon>Actinomycetes</taxon>
        <taxon>Streptosporangiales</taxon>
        <taxon>Thermomonosporaceae</taxon>
        <taxon>Actinomadura</taxon>
    </lineage>
</organism>
<proteinExistence type="inferred from homology"/>
<accession>A0ABW2CMQ9</accession>
<evidence type="ECO:0000313" key="7">
    <source>
        <dbReference type="Proteomes" id="UP001596380"/>
    </source>
</evidence>
<evidence type="ECO:0000256" key="5">
    <source>
        <dbReference type="RuleBase" id="RU003657"/>
    </source>
</evidence>
<dbReference type="Pfam" id="PF00977">
    <property type="entry name" value="His_biosynth"/>
    <property type="match status" value="1"/>
</dbReference>
<dbReference type="InterPro" id="IPR050064">
    <property type="entry name" value="IGPS_HisA/HisF"/>
</dbReference>
<evidence type="ECO:0000256" key="2">
    <source>
        <dbReference type="ARBA" id="ARBA00022605"/>
    </source>
</evidence>
<comment type="pathway">
    <text evidence="4">Amino-acid biosynthesis.</text>
</comment>
<comment type="caution">
    <text evidence="6">The sequence shown here is derived from an EMBL/GenBank/DDBJ whole genome shotgun (WGS) entry which is preliminary data.</text>
</comment>
<keyword evidence="2 5" id="KW-0028">Amino-acid biosynthesis</keyword>
<dbReference type="SUPFAM" id="SSF51366">
    <property type="entry name" value="Ribulose-phoshate binding barrel"/>
    <property type="match status" value="1"/>
</dbReference>
<evidence type="ECO:0000256" key="4">
    <source>
        <dbReference type="ARBA" id="ARBA00029440"/>
    </source>
</evidence>
<dbReference type="InterPro" id="IPR006062">
    <property type="entry name" value="His_biosynth"/>
</dbReference>
<protein>
    <submittedName>
        <fullName evidence="6">HisA/HisF-related TIM barrel protein</fullName>
    </submittedName>
</protein>
<evidence type="ECO:0000256" key="3">
    <source>
        <dbReference type="ARBA" id="ARBA00023102"/>
    </source>
</evidence>